<keyword evidence="1" id="KW-0378">Hydrolase</keyword>
<sequence length="253" mass="26746">MPAPEPARPFTIVGHRGAMAHAPENSVESFLLAEELGADEIELDVRLTADGAAIVLHDATLDRVAADESGRGLGPVADLDLDRLRAVQLDSGHPVLTFDEALDATTVTLQVEIKTPAVVPEVARIVAARPADTARVRFTSFRPEDLRLLAEHAPTVPRGLITLGYPDAQRHPGGIEAVLAETGCSAFFCGWDGLTAALVDRVRGLGYEMHGWPLRGPEDVGRALAFGLDGGTADDPGAARYWLAAALVSRPVG</sequence>
<dbReference type="RefSeq" id="WP_017681902.1">
    <property type="nucleotide sequence ID" value="NZ_CP023714.1"/>
</dbReference>
<dbReference type="OrthoDB" id="9758957at2"/>
<name>A0A098BNQ4_9NOCA</name>
<protein>
    <submittedName>
        <fullName evidence="1">Glycerophosphodiester phosphodiesterase</fullName>
        <ecNumber evidence="1">3.1.4.46</ecNumber>
    </submittedName>
</protein>
<accession>A0A098BNQ4</accession>
<proteinExistence type="predicted"/>
<dbReference type="SUPFAM" id="SSF51695">
    <property type="entry name" value="PLC-like phosphodiesterases"/>
    <property type="match status" value="1"/>
</dbReference>
<dbReference type="AlphaFoldDB" id="A0A098BNQ4"/>
<evidence type="ECO:0000313" key="1">
    <source>
        <dbReference type="EMBL" id="CDZ89892.1"/>
    </source>
</evidence>
<dbReference type="InterPro" id="IPR030395">
    <property type="entry name" value="GP_PDE_dom"/>
</dbReference>
<dbReference type="InterPro" id="IPR017946">
    <property type="entry name" value="PLC-like_Pdiesterase_TIM-brl"/>
</dbReference>
<dbReference type="EC" id="3.1.4.46" evidence="1"/>
<dbReference type="Gene3D" id="3.20.20.190">
    <property type="entry name" value="Phosphatidylinositol (PI) phosphodiesterase"/>
    <property type="match status" value="1"/>
</dbReference>
<dbReference type="Proteomes" id="UP000042997">
    <property type="component" value="Unassembled WGS sequence"/>
</dbReference>
<dbReference type="Pfam" id="PF03009">
    <property type="entry name" value="GDPD"/>
    <property type="match status" value="1"/>
</dbReference>
<dbReference type="GO" id="GO:0008889">
    <property type="term" value="F:glycerophosphodiester phosphodiesterase activity"/>
    <property type="evidence" value="ECO:0007669"/>
    <property type="project" value="UniProtKB-EC"/>
</dbReference>
<dbReference type="eggNOG" id="COG0584">
    <property type="taxonomic scope" value="Bacteria"/>
</dbReference>
<dbReference type="PANTHER" id="PTHR46211:SF14">
    <property type="entry name" value="GLYCEROPHOSPHODIESTER PHOSPHODIESTERASE"/>
    <property type="match status" value="1"/>
</dbReference>
<evidence type="ECO:0000313" key="2">
    <source>
        <dbReference type="Proteomes" id="UP000042997"/>
    </source>
</evidence>
<reference evidence="1 2" key="1">
    <citation type="journal article" date="2014" name="Genome Announc.">
        <title>Draft Genome Sequence of Propane- and Butane-Oxidizing Actinobacterium Rhodococcus ruber IEGM 231.</title>
        <authorList>
            <person name="Ivshina I.B."/>
            <person name="Kuyukina M.S."/>
            <person name="Krivoruchko A.V."/>
            <person name="Barbe V."/>
            <person name="Fischer C."/>
        </authorList>
    </citation>
    <scope>NUCLEOTIDE SEQUENCE [LARGE SCALE GENOMIC DNA]</scope>
</reference>
<dbReference type="EMBL" id="CCSD01000069">
    <property type="protein sequence ID" value="CDZ89892.1"/>
    <property type="molecule type" value="Genomic_DNA"/>
</dbReference>
<gene>
    <name evidence="1" type="primary">glpQ</name>
    <name evidence="1" type="ORF">RHRU231_570013</name>
</gene>
<dbReference type="PANTHER" id="PTHR46211">
    <property type="entry name" value="GLYCEROPHOSPHORYL DIESTER PHOSPHODIESTERASE"/>
    <property type="match status" value="1"/>
</dbReference>
<organism evidence="1 2">
    <name type="scientific">Rhodococcus ruber</name>
    <dbReference type="NCBI Taxonomy" id="1830"/>
    <lineage>
        <taxon>Bacteria</taxon>
        <taxon>Bacillati</taxon>
        <taxon>Actinomycetota</taxon>
        <taxon>Actinomycetes</taxon>
        <taxon>Mycobacteriales</taxon>
        <taxon>Nocardiaceae</taxon>
        <taxon>Rhodococcus</taxon>
    </lineage>
</organism>
<dbReference type="PROSITE" id="PS51704">
    <property type="entry name" value="GP_PDE"/>
    <property type="match status" value="1"/>
</dbReference>
<dbReference type="GO" id="GO:0006629">
    <property type="term" value="P:lipid metabolic process"/>
    <property type="evidence" value="ECO:0007669"/>
    <property type="project" value="InterPro"/>
</dbReference>